<dbReference type="InterPro" id="IPR050267">
    <property type="entry name" value="Anti-sigma-factor_SerPK"/>
</dbReference>
<gene>
    <name evidence="3" type="ORF">GCM10010260_78670</name>
</gene>
<dbReference type="Pfam" id="PF13581">
    <property type="entry name" value="HATPase_c_2"/>
    <property type="match status" value="1"/>
</dbReference>
<organism evidence="3 4">
    <name type="scientific">Streptomyces filipinensis</name>
    <dbReference type="NCBI Taxonomy" id="66887"/>
    <lineage>
        <taxon>Bacteria</taxon>
        <taxon>Bacillati</taxon>
        <taxon>Actinomycetota</taxon>
        <taxon>Actinomycetes</taxon>
        <taxon>Kitasatosporales</taxon>
        <taxon>Streptomycetaceae</taxon>
        <taxon>Streptomyces</taxon>
    </lineage>
</organism>
<sequence length="242" mass="25532">MVFNLALRSRWPGGKDVDEGPVLAWSISPVTVTTVTPSVAVDTTSSGSGRCPFSVSTTVYSGLSGPITGTCAWRHEVVEAVRMKRALAGEDSMTPHSHGALLSVAVALDGQGPCIAEARHTAAGFLTRMRAEHRIAVSQRAVEVTQLVVSELVTNAQKYAVGPILLDLRIAGDLVEVQVWDSDPVLPVARAADAGRVGQHGLEIVMAVCQGYEATREPVGKRITARLALTDDPPSISAWTTG</sequence>
<dbReference type="CDD" id="cd16936">
    <property type="entry name" value="HATPase_RsbW-like"/>
    <property type="match status" value="1"/>
</dbReference>
<dbReference type="AlphaFoldDB" id="A0A918MG68"/>
<reference evidence="3" key="2">
    <citation type="submission" date="2020-09" db="EMBL/GenBank/DDBJ databases">
        <authorList>
            <person name="Sun Q."/>
            <person name="Ohkuma M."/>
        </authorList>
    </citation>
    <scope>NUCLEOTIDE SEQUENCE</scope>
    <source>
        <strain evidence="3">JCM 4369</strain>
    </source>
</reference>
<feature type="domain" description="Histidine kinase/HSP90-like ATPase" evidence="2">
    <location>
        <begin position="121"/>
        <end position="226"/>
    </location>
</feature>
<evidence type="ECO:0000256" key="1">
    <source>
        <dbReference type="ARBA" id="ARBA00022527"/>
    </source>
</evidence>
<comment type="caution">
    <text evidence="3">The sequence shown here is derived from an EMBL/GenBank/DDBJ whole genome shotgun (WGS) entry which is preliminary data.</text>
</comment>
<dbReference type="Proteomes" id="UP000618795">
    <property type="component" value="Unassembled WGS sequence"/>
</dbReference>
<evidence type="ECO:0000313" key="4">
    <source>
        <dbReference type="Proteomes" id="UP000618795"/>
    </source>
</evidence>
<dbReference type="SUPFAM" id="SSF55874">
    <property type="entry name" value="ATPase domain of HSP90 chaperone/DNA topoisomerase II/histidine kinase"/>
    <property type="match status" value="1"/>
</dbReference>
<dbReference type="Gene3D" id="3.30.565.10">
    <property type="entry name" value="Histidine kinase-like ATPase, C-terminal domain"/>
    <property type="match status" value="1"/>
</dbReference>
<evidence type="ECO:0000259" key="2">
    <source>
        <dbReference type="Pfam" id="PF13581"/>
    </source>
</evidence>
<keyword evidence="1" id="KW-0808">Transferase</keyword>
<dbReference type="PANTHER" id="PTHR35526:SF3">
    <property type="entry name" value="ANTI-SIGMA-F FACTOR RSBW"/>
    <property type="match status" value="1"/>
</dbReference>
<dbReference type="InterPro" id="IPR036890">
    <property type="entry name" value="HATPase_C_sf"/>
</dbReference>
<evidence type="ECO:0000313" key="3">
    <source>
        <dbReference type="EMBL" id="GGV26555.1"/>
    </source>
</evidence>
<keyword evidence="4" id="KW-1185">Reference proteome</keyword>
<name>A0A918MG68_9ACTN</name>
<dbReference type="InterPro" id="IPR003594">
    <property type="entry name" value="HATPase_dom"/>
</dbReference>
<proteinExistence type="predicted"/>
<dbReference type="EMBL" id="BMTD01000030">
    <property type="protein sequence ID" value="GGV26555.1"/>
    <property type="molecule type" value="Genomic_DNA"/>
</dbReference>
<accession>A0A918MG68</accession>
<keyword evidence="1" id="KW-0723">Serine/threonine-protein kinase</keyword>
<dbReference type="GO" id="GO:0004674">
    <property type="term" value="F:protein serine/threonine kinase activity"/>
    <property type="evidence" value="ECO:0007669"/>
    <property type="project" value="UniProtKB-KW"/>
</dbReference>
<protein>
    <recommendedName>
        <fullName evidence="2">Histidine kinase/HSP90-like ATPase domain-containing protein</fullName>
    </recommendedName>
</protein>
<dbReference type="PANTHER" id="PTHR35526">
    <property type="entry name" value="ANTI-SIGMA-F FACTOR RSBW-RELATED"/>
    <property type="match status" value="1"/>
</dbReference>
<reference evidence="3" key="1">
    <citation type="journal article" date="2014" name="Int. J. Syst. Evol. Microbiol.">
        <title>Complete genome sequence of Corynebacterium casei LMG S-19264T (=DSM 44701T), isolated from a smear-ripened cheese.</title>
        <authorList>
            <consortium name="US DOE Joint Genome Institute (JGI-PGF)"/>
            <person name="Walter F."/>
            <person name="Albersmeier A."/>
            <person name="Kalinowski J."/>
            <person name="Ruckert C."/>
        </authorList>
    </citation>
    <scope>NUCLEOTIDE SEQUENCE</scope>
    <source>
        <strain evidence="3">JCM 4369</strain>
    </source>
</reference>
<keyword evidence="1" id="KW-0418">Kinase</keyword>